<keyword evidence="10" id="KW-1185">Reference proteome</keyword>
<dbReference type="Gene3D" id="3.40.50.2000">
    <property type="entry name" value="Glycogen Phosphorylase B"/>
    <property type="match status" value="1"/>
</dbReference>
<evidence type="ECO:0000256" key="7">
    <source>
        <dbReference type="RuleBase" id="RU365103"/>
    </source>
</evidence>
<evidence type="ECO:0000256" key="5">
    <source>
        <dbReference type="ARBA" id="ARBA00031445"/>
    </source>
</evidence>
<sequence>MLFLYNLAVLVASFVLKLIANFSPKIKLFVNGRENVFSQLQLEIAGEDKVIWIHTASLGEYEQGLPIIEKLKIAYPNFKILLTFFSPSGYEVKKNTSVADLVCYLPLDTKENAQKFIALAKPKLAIFVKYEIWPNYLQELHKQQVPTLLISAIFTKRKIFFKIYGDFMRKSLHTFSHIFVQDKNSQELLRSIHINNSTIAGDTRLDRVSEILERDNSLDFMKTFKQGNLCLVAGSTWPEDEGILLDYINSPDQQLKFVIAPHNIKKSHIQKLKEAITKKTILFSELDNKGTNNAEVFIIDTVGLLTKIYSYADIAYVGGGFATGLHNTLEPAVFGIPVLIGPQYKGFKEAEDLVELKGVLPVATKLEFQKTLAELAQKEGFRKETGTINASYITQNKGASLKILSYIETLL</sequence>
<dbReference type="InterPro" id="IPR038107">
    <property type="entry name" value="Glycos_transf_N_sf"/>
</dbReference>
<dbReference type="Proteomes" id="UP001549799">
    <property type="component" value="Unassembled WGS sequence"/>
</dbReference>
<dbReference type="EMBL" id="JBEXAE010000001">
    <property type="protein sequence ID" value="MET6989106.1"/>
    <property type="molecule type" value="Genomic_DNA"/>
</dbReference>
<dbReference type="PANTHER" id="PTHR42755">
    <property type="entry name" value="3-DEOXY-MANNO-OCTULOSONATE CYTIDYLYLTRANSFERASE"/>
    <property type="match status" value="1"/>
</dbReference>
<dbReference type="InterPro" id="IPR039901">
    <property type="entry name" value="Kdotransferase"/>
</dbReference>
<evidence type="ECO:0000256" key="6">
    <source>
        <dbReference type="ARBA" id="ARBA00049183"/>
    </source>
</evidence>
<comment type="pathway">
    <text evidence="1 7">Bacterial outer membrane biogenesis; LPS core biosynthesis.</text>
</comment>
<evidence type="ECO:0000256" key="4">
    <source>
        <dbReference type="ARBA" id="ARBA00022679"/>
    </source>
</evidence>
<evidence type="ECO:0000256" key="1">
    <source>
        <dbReference type="ARBA" id="ARBA00004713"/>
    </source>
</evidence>
<comment type="subcellular location">
    <subcellularLocation>
        <location evidence="7">Cell membrane</location>
    </subcellularLocation>
</comment>
<evidence type="ECO:0000313" key="10">
    <source>
        <dbReference type="Proteomes" id="UP001549799"/>
    </source>
</evidence>
<name>A0ABV2SPN1_9FLAO</name>
<feature type="domain" description="3-deoxy-D-manno-octulosonic-acid transferase N-terminal" evidence="8">
    <location>
        <begin position="46"/>
        <end position="206"/>
    </location>
</feature>
<keyword evidence="7" id="KW-1003">Cell membrane</keyword>
<dbReference type="InterPro" id="IPR007507">
    <property type="entry name" value="Glycos_transf_N"/>
</dbReference>
<comment type="caution">
    <text evidence="9">The sequence shown here is derived from an EMBL/GenBank/DDBJ whole genome shotgun (WGS) entry which is preliminary data.</text>
</comment>
<proteinExistence type="inferred from homology"/>
<keyword evidence="4 7" id="KW-0808">Transferase</keyword>
<keyword evidence="7" id="KW-0448">Lipopolysaccharide biosynthesis</keyword>
<evidence type="ECO:0000313" key="9">
    <source>
        <dbReference type="EMBL" id="MET6989106.1"/>
    </source>
</evidence>
<comment type="function">
    <text evidence="7">Involved in lipopolysaccharide (LPS) biosynthesis. Catalyzes the transfer of 3-deoxy-D-manno-octulosonate (Kdo) residue(s) from CMP-Kdo to lipid IV(A), the tetraacyldisaccharide-1,4'-bisphosphate precursor of lipid A.</text>
</comment>
<dbReference type="EC" id="2.4.99.12" evidence="2 7"/>
<dbReference type="Gene3D" id="3.40.50.11720">
    <property type="entry name" value="3-Deoxy-D-manno-octulosonic-acid transferase, N-terminal domain"/>
    <property type="match status" value="1"/>
</dbReference>
<accession>A0ABV2SPN1</accession>
<keyword evidence="7" id="KW-0472">Membrane</keyword>
<organism evidence="9 10">
    <name type="scientific">Sediminicola arcticus</name>
    <dbReference type="NCBI Taxonomy" id="1574308"/>
    <lineage>
        <taxon>Bacteria</taxon>
        <taxon>Pseudomonadati</taxon>
        <taxon>Bacteroidota</taxon>
        <taxon>Flavobacteriia</taxon>
        <taxon>Flavobacteriales</taxon>
        <taxon>Flavobacteriaceae</taxon>
        <taxon>Sediminicola</taxon>
    </lineage>
</organism>
<protein>
    <recommendedName>
        <fullName evidence="3 7">3-deoxy-D-manno-octulosonic acid transferase</fullName>
        <shortName evidence="7">Kdo transferase</shortName>
        <ecNumber evidence="2 7">2.4.99.12</ecNumber>
    </recommendedName>
    <alternativeName>
        <fullName evidence="5 7">Lipid IV(A) 3-deoxy-D-manno-octulosonic acid transferase</fullName>
    </alternativeName>
</protein>
<dbReference type="PANTHER" id="PTHR42755:SF1">
    <property type="entry name" value="3-DEOXY-D-MANNO-OCTULOSONIC ACID TRANSFERASE, MITOCHONDRIAL-RELATED"/>
    <property type="match status" value="1"/>
</dbReference>
<comment type="catalytic activity">
    <reaction evidence="6 7">
        <text>lipid IVA (E. coli) + CMP-3-deoxy-beta-D-manno-octulosonate = alpha-Kdo-(2-&gt;6)-lipid IVA (E. coli) + CMP + H(+)</text>
        <dbReference type="Rhea" id="RHEA:28066"/>
        <dbReference type="ChEBI" id="CHEBI:15378"/>
        <dbReference type="ChEBI" id="CHEBI:58603"/>
        <dbReference type="ChEBI" id="CHEBI:60364"/>
        <dbReference type="ChEBI" id="CHEBI:60377"/>
        <dbReference type="ChEBI" id="CHEBI:85987"/>
        <dbReference type="EC" id="2.4.99.12"/>
    </reaction>
</comment>
<comment type="similarity">
    <text evidence="7">Belongs to the glycosyltransferase group 1 family.</text>
</comment>
<dbReference type="Pfam" id="PF04413">
    <property type="entry name" value="Glycos_transf_N"/>
    <property type="match status" value="1"/>
</dbReference>
<gene>
    <name evidence="9" type="ORF">ABXZ36_00425</name>
</gene>
<evidence type="ECO:0000259" key="8">
    <source>
        <dbReference type="Pfam" id="PF04413"/>
    </source>
</evidence>
<evidence type="ECO:0000256" key="3">
    <source>
        <dbReference type="ARBA" id="ARBA00019077"/>
    </source>
</evidence>
<reference evidence="9 10" key="1">
    <citation type="submission" date="2024-07" db="EMBL/GenBank/DDBJ databases">
        <title>The genome sequence of type strain Sediminicola arcticus GDMCC 1.2805.</title>
        <authorList>
            <person name="Liu Y."/>
        </authorList>
    </citation>
    <scope>NUCLEOTIDE SEQUENCE [LARGE SCALE GENOMIC DNA]</scope>
    <source>
        <strain evidence="9 10">GDMCC 1.2805</strain>
    </source>
</reference>
<evidence type="ECO:0000256" key="2">
    <source>
        <dbReference type="ARBA" id="ARBA00012621"/>
    </source>
</evidence>
<dbReference type="RefSeq" id="WP_354613476.1">
    <property type="nucleotide sequence ID" value="NZ_JBEXAE010000001.1"/>
</dbReference>